<dbReference type="STRING" id="270918.APR42_15070"/>
<dbReference type="RefSeq" id="WP_057481116.1">
    <property type="nucleotide sequence ID" value="NZ_BMWR01000009.1"/>
</dbReference>
<keyword evidence="3" id="KW-0808">Transferase</keyword>
<dbReference type="Proteomes" id="UP000051643">
    <property type="component" value="Unassembled WGS sequence"/>
</dbReference>
<comment type="caution">
    <text evidence="3">The sequence shown here is derived from an EMBL/GenBank/DDBJ whole genome shotgun (WGS) entry which is preliminary data.</text>
</comment>
<dbReference type="PANTHER" id="PTHR12526:SF608">
    <property type="entry name" value="PELF"/>
    <property type="match status" value="1"/>
</dbReference>
<sequence>MPNPSVLLILEGTYPFNGGGVSTWAHHLCNKVSNIDFKLYSINASFEKESKYELSENISEVIQVPLWTPDEPYDYISYGEEYYKTVAKKEWTTDEVVEQKFIPLFKSLLEFIYSEDQNIEDLDIIFHQLWFYFEDYDYKETIRNRHVWTAYRDTLAKFIIGERNPDASLIDITIGLRWIYRFLIPLAIVNIPKVDVAHLTLSGFPLIPALIANYKYGTRIMLTEHGVFIRERLLAINKSEYPYFLKSLLIRFSEAITRLAYYKADVIISVTTFNQKWEKWYGADPKKFKIIYNGIDPEVFKPGSKPAHLKGIPTVVALARVFELKDILTMIRSCAVVKETIPNVQYLVYGDDQAVPEYTRECLDLIDELSLQDNFKFMGPKSNPQEIFLEGDISILTSISEGFPYTVIESMSCEIPVVSTDVGGVKEALDESCGFTCKPKDAEEIGGNVTKLLLNEELRKKMGKNAREKVLNNFTLNKFIGEYEDVYSEIMKSKKPKPKLAKIKDFS</sequence>
<dbReference type="SUPFAM" id="SSF53756">
    <property type="entry name" value="UDP-Glycosyltransferase/glycogen phosphorylase"/>
    <property type="match status" value="1"/>
</dbReference>
<feature type="domain" description="Glycosyl transferase family 1" evidence="1">
    <location>
        <begin position="312"/>
        <end position="468"/>
    </location>
</feature>
<dbReference type="Pfam" id="PF11997">
    <property type="entry name" value="DUF3492"/>
    <property type="match status" value="1"/>
</dbReference>
<proteinExistence type="predicted"/>
<name>A0A0Q9ZKD5_9FLAO</name>
<dbReference type="InterPro" id="IPR001296">
    <property type="entry name" value="Glyco_trans_1"/>
</dbReference>
<dbReference type="Pfam" id="PF00534">
    <property type="entry name" value="Glycos_transf_1"/>
    <property type="match status" value="1"/>
</dbReference>
<evidence type="ECO:0000259" key="2">
    <source>
        <dbReference type="Pfam" id="PF11997"/>
    </source>
</evidence>
<accession>A0A0Q9ZKD5</accession>
<dbReference type="InterPro" id="IPR022622">
    <property type="entry name" value="DUF3492"/>
</dbReference>
<reference evidence="3" key="1">
    <citation type="submission" date="2015-10" db="EMBL/GenBank/DDBJ databases">
        <title>Draft genome sequence of Salegentibacter mishustinae KCTC 12263.</title>
        <authorList>
            <person name="Lin W."/>
            <person name="Zheng Q."/>
        </authorList>
    </citation>
    <scope>NUCLEOTIDE SEQUENCE [LARGE SCALE GENOMIC DNA]</scope>
    <source>
        <strain evidence="3">KCTC 12263</strain>
    </source>
</reference>
<dbReference type="EMBL" id="LKTP01000004">
    <property type="protein sequence ID" value="KRG29758.1"/>
    <property type="molecule type" value="Genomic_DNA"/>
</dbReference>
<dbReference type="GO" id="GO:0016757">
    <property type="term" value="F:glycosyltransferase activity"/>
    <property type="evidence" value="ECO:0007669"/>
    <property type="project" value="InterPro"/>
</dbReference>
<evidence type="ECO:0000313" key="3">
    <source>
        <dbReference type="EMBL" id="KRG29758.1"/>
    </source>
</evidence>
<dbReference type="InterPro" id="IPR047691">
    <property type="entry name" value="PelF-like"/>
</dbReference>
<feature type="domain" description="DUF3492" evidence="2">
    <location>
        <begin position="5"/>
        <end position="285"/>
    </location>
</feature>
<gene>
    <name evidence="3" type="ORF">APR42_15070</name>
</gene>
<dbReference type="PANTHER" id="PTHR12526">
    <property type="entry name" value="GLYCOSYLTRANSFERASE"/>
    <property type="match status" value="1"/>
</dbReference>
<evidence type="ECO:0000259" key="1">
    <source>
        <dbReference type="Pfam" id="PF00534"/>
    </source>
</evidence>
<keyword evidence="4" id="KW-1185">Reference proteome</keyword>
<dbReference type="OrthoDB" id="1522162at2"/>
<dbReference type="Gene3D" id="3.40.50.2000">
    <property type="entry name" value="Glycogen Phosphorylase B"/>
    <property type="match status" value="2"/>
</dbReference>
<dbReference type="AlphaFoldDB" id="A0A0Q9ZKD5"/>
<evidence type="ECO:0000313" key="4">
    <source>
        <dbReference type="Proteomes" id="UP000051643"/>
    </source>
</evidence>
<organism evidence="3 4">
    <name type="scientific">Salegentibacter mishustinae</name>
    <dbReference type="NCBI Taxonomy" id="270918"/>
    <lineage>
        <taxon>Bacteria</taxon>
        <taxon>Pseudomonadati</taxon>
        <taxon>Bacteroidota</taxon>
        <taxon>Flavobacteriia</taxon>
        <taxon>Flavobacteriales</taxon>
        <taxon>Flavobacteriaceae</taxon>
        <taxon>Salegentibacter</taxon>
    </lineage>
</organism>
<dbReference type="NCBIfam" id="NF038011">
    <property type="entry name" value="PelF"/>
    <property type="match status" value="1"/>
</dbReference>
<protein>
    <submittedName>
        <fullName evidence="3">Glycosyl transferase</fullName>
    </submittedName>
</protein>